<accession>A0A6L6WQH9</accession>
<feature type="transmembrane region" description="Helical" evidence="1">
    <location>
        <begin position="112"/>
        <end position="141"/>
    </location>
</feature>
<dbReference type="EMBL" id="WQLV01000014">
    <property type="protein sequence ID" value="MVO17802.1"/>
    <property type="molecule type" value="Genomic_DNA"/>
</dbReference>
<evidence type="ECO:0000313" key="3">
    <source>
        <dbReference type="Proteomes" id="UP000478892"/>
    </source>
</evidence>
<evidence type="ECO:0000313" key="2">
    <source>
        <dbReference type="EMBL" id="MVO17802.1"/>
    </source>
</evidence>
<feature type="transmembrane region" description="Helical" evidence="1">
    <location>
        <begin position="67"/>
        <end position="91"/>
    </location>
</feature>
<sequence>MKGWSIFAHSVGMVTRNLSEAMKIALVPVLIGFGLFAALLLITGLTFDTFNTQGSVELLVRDVGVGARLLPILSFLILFVVIQLWIFVSWHRFILLEEYPSGWIPEFRIDRIVAYFGSGLLIGLVVVVSMLPLGMIVGVAAAGFSSALPMVAQFIPLVTMTLAYLIFYRLSPVLPAAAVGDSLKLGEAWVFTAGASGPLLVTGISTAVVQFLLQYVAGLSMVVFPPFGIAFQLLIALVMSLVNVSILTTIYGHYVEEREID</sequence>
<comment type="caution">
    <text evidence="2">The sequence shown here is derived from an EMBL/GenBank/DDBJ whole genome shotgun (WGS) entry which is preliminary data.</text>
</comment>
<feature type="transmembrane region" description="Helical" evidence="1">
    <location>
        <begin position="147"/>
        <end position="167"/>
    </location>
</feature>
<proteinExistence type="predicted"/>
<dbReference type="AlphaFoldDB" id="A0A6L6WQH9"/>
<feature type="transmembrane region" description="Helical" evidence="1">
    <location>
        <begin position="188"/>
        <end position="217"/>
    </location>
</feature>
<keyword evidence="1" id="KW-0472">Membrane</keyword>
<dbReference type="RefSeq" id="WP_157024070.1">
    <property type="nucleotide sequence ID" value="NZ_WQLV01000014.1"/>
</dbReference>
<keyword evidence="1" id="KW-1133">Transmembrane helix</keyword>
<keyword evidence="3" id="KW-1185">Reference proteome</keyword>
<evidence type="ECO:0000256" key="1">
    <source>
        <dbReference type="SAM" id="Phobius"/>
    </source>
</evidence>
<name>A0A6L6WQH9_9RHOB</name>
<feature type="transmembrane region" description="Helical" evidence="1">
    <location>
        <begin position="229"/>
        <end position="251"/>
    </location>
</feature>
<reference evidence="2 3" key="1">
    <citation type="submission" date="2019-12" db="EMBL/GenBank/DDBJ databases">
        <authorList>
            <person name="Zhang Y.-J."/>
        </authorList>
    </citation>
    <scope>NUCLEOTIDE SEQUENCE [LARGE SCALE GENOMIC DNA]</scope>
    <source>
        <strain evidence="2 3">CY05</strain>
    </source>
</reference>
<feature type="transmembrane region" description="Helical" evidence="1">
    <location>
        <begin position="21"/>
        <end position="47"/>
    </location>
</feature>
<gene>
    <name evidence="2" type="ORF">GO984_18450</name>
</gene>
<dbReference type="Proteomes" id="UP000478892">
    <property type="component" value="Unassembled WGS sequence"/>
</dbReference>
<keyword evidence="1" id="KW-0812">Transmembrane</keyword>
<organism evidence="2 3">
    <name type="scientific">Parasedimentitalea huanghaiensis</name>
    <dbReference type="NCBI Taxonomy" id="2682100"/>
    <lineage>
        <taxon>Bacteria</taxon>
        <taxon>Pseudomonadati</taxon>
        <taxon>Pseudomonadota</taxon>
        <taxon>Alphaproteobacteria</taxon>
        <taxon>Rhodobacterales</taxon>
        <taxon>Paracoccaceae</taxon>
        <taxon>Parasedimentitalea</taxon>
    </lineage>
</organism>
<protein>
    <submittedName>
        <fullName evidence="2">Uncharacterized protein</fullName>
    </submittedName>
</protein>